<accession>A0ABZ0UPF4</accession>
<keyword evidence="1" id="KW-0812">Transmembrane</keyword>
<dbReference type="InterPro" id="IPR028082">
    <property type="entry name" value="Peripla_BP_I"/>
</dbReference>
<gene>
    <name evidence="2" type="ORF">Fokcrypt_00531</name>
</gene>
<evidence type="ECO:0000313" key="2">
    <source>
        <dbReference type="EMBL" id="WPX98004.1"/>
    </source>
</evidence>
<sequence length="322" mass="36015">MIKRISFIIFISATLISSVYIIFSTRKDISRVVTIASCYGAHIALNEVVDGMRIAIAEENNNAKLIKYKAEYANFDRQPNALAYLHSPIPSVIATLATVTQSGKRSIREVVVIFASVNAPVKSTISKNVYSLPHNIIKVSEGQNIESMLEFAKKIMPNAKRVGILYSANGINKVRLLEEMRKSVNKKKFDLVSYPVTSSQDIQMQLQKLKDNIDFLYVKASGVIQPSLPMIAQECKKLGIPIINSSHNEVVDGYVLASFGVNYKNIGIKAARLAINIFKNKITPMQLKLESTYYTSYINEKQMEIFKIDKSLIPDDTIIISN</sequence>
<evidence type="ECO:0000313" key="3">
    <source>
        <dbReference type="Proteomes" id="UP001325140"/>
    </source>
</evidence>
<evidence type="ECO:0000256" key="1">
    <source>
        <dbReference type="SAM" id="Phobius"/>
    </source>
</evidence>
<dbReference type="Gene3D" id="3.40.50.2300">
    <property type="match status" value="2"/>
</dbReference>
<dbReference type="RefSeq" id="WP_323721981.1">
    <property type="nucleotide sequence ID" value="NZ_CP110343.1"/>
</dbReference>
<keyword evidence="1" id="KW-1133">Transmembrane helix</keyword>
<keyword evidence="1" id="KW-0472">Membrane</keyword>
<dbReference type="Proteomes" id="UP001325140">
    <property type="component" value="Chromosome"/>
</dbReference>
<dbReference type="InterPro" id="IPR007487">
    <property type="entry name" value="ABC_transpt-TYRBP-like"/>
</dbReference>
<keyword evidence="3" id="KW-1185">Reference proteome</keyword>
<organism evidence="2 3">
    <name type="scientific">Candidatus Fokinia crypta</name>
    <dbReference type="NCBI Taxonomy" id="1920990"/>
    <lineage>
        <taxon>Bacteria</taxon>
        <taxon>Pseudomonadati</taxon>
        <taxon>Pseudomonadota</taxon>
        <taxon>Alphaproteobacteria</taxon>
        <taxon>Rickettsiales</taxon>
        <taxon>Candidatus Midichloriaceae</taxon>
        <taxon>Candidatus Fokinia</taxon>
    </lineage>
</organism>
<feature type="transmembrane region" description="Helical" evidence="1">
    <location>
        <begin position="7"/>
        <end position="23"/>
    </location>
</feature>
<dbReference type="Pfam" id="PF04392">
    <property type="entry name" value="ABC_sub_bind"/>
    <property type="match status" value="1"/>
</dbReference>
<name>A0ABZ0UPF4_9RICK</name>
<dbReference type="PANTHER" id="PTHR35271">
    <property type="entry name" value="ABC TRANSPORTER, SUBSTRATE-BINDING LIPOPROTEIN-RELATED"/>
    <property type="match status" value="1"/>
</dbReference>
<reference evidence="2" key="1">
    <citation type="submission" date="2022-10" db="EMBL/GenBank/DDBJ databases">
        <title>Host association and intracellularity evolved multiple times independently in the Rickettsiales.</title>
        <authorList>
            <person name="Castelli M."/>
            <person name="Nardi T."/>
            <person name="Gammuto L."/>
            <person name="Bellinzona G."/>
            <person name="Sabaneyeva E."/>
            <person name="Potekhin A."/>
            <person name="Serra V."/>
            <person name="Petroni G."/>
            <person name="Sassera D."/>
        </authorList>
    </citation>
    <scope>NUCLEOTIDE SEQUENCE [LARGE SCALE GENOMIC DNA]</scope>
    <source>
        <strain evidence="2">US_Bl 11III1</strain>
    </source>
</reference>
<protein>
    <submittedName>
        <fullName evidence="2">ABC transporter substrate binding protein</fullName>
    </submittedName>
</protein>
<dbReference type="PANTHER" id="PTHR35271:SF1">
    <property type="entry name" value="ABC TRANSPORTER, SUBSTRATE-BINDING LIPOPROTEIN"/>
    <property type="match status" value="1"/>
</dbReference>
<dbReference type="EMBL" id="CP110343">
    <property type="protein sequence ID" value="WPX98004.1"/>
    <property type="molecule type" value="Genomic_DNA"/>
</dbReference>
<proteinExistence type="predicted"/>
<dbReference type="SUPFAM" id="SSF53822">
    <property type="entry name" value="Periplasmic binding protein-like I"/>
    <property type="match status" value="1"/>
</dbReference>